<evidence type="ECO:0000256" key="1">
    <source>
        <dbReference type="ARBA" id="ARBA00005771"/>
    </source>
</evidence>
<dbReference type="Pfam" id="PF00685">
    <property type="entry name" value="Sulfotransfer_1"/>
    <property type="match status" value="1"/>
</dbReference>
<reference evidence="5" key="1">
    <citation type="submission" date="2021-01" db="UniProtKB">
        <authorList>
            <consortium name="EnsemblPlants"/>
        </authorList>
    </citation>
    <scope>IDENTIFICATION</scope>
</reference>
<dbReference type="PANTHER" id="PTHR11783">
    <property type="entry name" value="SULFOTRANSFERASE SULT"/>
    <property type="match status" value="1"/>
</dbReference>
<accession>A0A7N0ZS74</accession>
<evidence type="ECO:0000256" key="2">
    <source>
        <dbReference type="ARBA" id="ARBA00022679"/>
    </source>
</evidence>
<dbReference type="InterPro" id="IPR027417">
    <property type="entry name" value="P-loop_NTPase"/>
</dbReference>
<protein>
    <recommendedName>
        <fullName evidence="3">Sulfotransferase</fullName>
        <ecNumber evidence="3">2.8.2.-</ecNumber>
    </recommendedName>
</protein>
<dbReference type="EC" id="2.8.2.-" evidence="3"/>
<sequence length="253" mass="29081">MEGVTKEVQELLSTLPKERGWRTTQCLYNYGGLWNQAKQIQAIISLQSHFKACDSDVIWLKALMFAMANPIMHVETQKFFDIPHPRLFGTHTHYPLLPESIKSSKCKIIYLCRNSLDNFNLTELTIEEAFDMYCKGVFYIWAFWDHILGYWKAGLESPDKFLFLRYEDMKAGALPYVKRLAEFMGCPFSDVEDRDGIIEEITKLVDTSQSSYHFRKGEVGGWGSHITLAMADRLTNIMETKLSGTGLSFKSDS</sequence>
<dbReference type="Proteomes" id="UP000594263">
    <property type="component" value="Unplaced"/>
</dbReference>
<dbReference type="AlphaFoldDB" id="A0A7N0ZS74"/>
<organism evidence="5 6">
    <name type="scientific">Kalanchoe fedtschenkoi</name>
    <name type="common">Lavender scallops</name>
    <name type="synonym">South American air plant</name>
    <dbReference type="NCBI Taxonomy" id="63787"/>
    <lineage>
        <taxon>Eukaryota</taxon>
        <taxon>Viridiplantae</taxon>
        <taxon>Streptophyta</taxon>
        <taxon>Embryophyta</taxon>
        <taxon>Tracheophyta</taxon>
        <taxon>Spermatophyta</taxon>
        <taxon>Magnoliopsida</taxon>
        <taxon>eudicotyledons</taxon>
        <taxon>Gunneridae</taxon>
        <taxon>Pentapetalae</taxon>
        <taxon>Saxifragales</taxon>
        <taxon>Crassulaceae</taxon>
        <taxon>Kalanchoe</taxon>
    </lineage>
</organism>
<keyword evidence="2 3" id="KW-0808">Transferase</keyword>
<name>A0A7N0ZS74_KALFE</name>
<dbReference type="OMA" id="HTHMHRS"/>
<dbReference type="GO" id="GO:0008146">
    <property type="term" value="F:sulfotransferase activity"/>
    <property type="evidence" value="ECO:0007669"/>
    <property type="project" value="InterPro"/>
</dbReference>
<evidence type="ECO:0000313" key="6">
    <source>
        <dbReference type="Proteomes" id="UP000594263"/>
    </source>
</evidence>
<dbReference type="Gramene" id="Kaladp0023s0093.1.v1.1">
    <property type="protein sequence ID" value="Kaladp0023s0093.1.v1.1"/>
    <property type="gene ID" value="Kaladp0023s0093.v1.1"/>
</dbReference>
<evidence type="ECO:0000313" key="5">
    <source>
        <dbReference type="EnsemblPlants" id="Kaladp0023s0093.1.v1.1"/>
    </source>
</evidence>
<feature type="domain" description="Sulfotransferase" evidence="4">
    <location>
        <begin position="46"/>
        <end position="246"/>
    </location>
</feature>
<evidence type="ECO:0000259" key="4">
    <source>
        <dbReference type="Pfam" id="PF00685"/>
    </source>
</evidence>
<proteinExistence type="inferred from homology"/>
<comment type="similarity">
    <text evidence="1 3">Belongs to the sulfotransferase 1 family.</text>
</comment>
<keyword evidence="6" id="KW-1185">Reference proteome</keyword>
<dbReference type="Gene3D" id="3.40.50.300">
    <property type="entry name" value="P-loop containing nucleotide triphosphate hydrolases"/>
    <property type="match status" value="1"/>
</dbReference>
<evidence type="ECO:0000256" key="3">
    <source>
        <dbReference type="RuleBase" id="RU361155"/>
    </source>
</evidence>
<dbReference type="SUPFAM" id="SSF52540">
    <property type="entry name" value="P-loop containing nucleoside triphosphate hydrolases"/>
    <property type="match status" value="1"/>
</dbReference>
<dbReference type="InterPro" id="IPR000863">
    <property type="entry name" value="Sulfotransferase_dom"/>
</dbReference>
<dbReference type="EnsemblPlants" id="Kaladp0023s0093.1.v1.1">
    <property type="protein sequence ID" value="Kaladp0023s0093.1.v1.1"/>
    <property type="gene ID" value="Kaladp0023s0093.v1.1"/>
</dbReference>